<organism evidence="1">
    <name type="scientific">blood disease bacterium R229</name>
    <dbReference type="NCBI Taxonomy" id="741978"/>
    <lineage>
        <taxon>Bacteria</taxon>
        <taxon>Pseudomonadati</taxon>
        <taxon>Pseudomonadota</taxon>
        <taxon>Betaproteobacteria</taxon>
        <taxon>Burkholderiales</taxon>
        <taxon>Burkholderiaceae</taxon>
        <taxon>Ralstonia</taxon>
        <taxon>Ralstonia solanacearum species complex</taxon>
    </lineage>
</organism>
<name>G2ZUJ8_9RALS</name>
<gene>
    <name evidence="1" type="ORF">BDB_mp20036</name>
</gene>
<dbReference type="AlphaFoldDB" id="G2ZUJ8"/>
<evidence type="ECO:0000313" key="1">
    <source>
        <dbReference type="EMBL" id="CCA82711.1"/>
    </source>
</evidence>
<protein>
    <submittedName>
        <fullName evidence="1">Uncharacterized protein</fullName>
    </submittedName>
</protein>
<reference evidence="1" key="1">
    <citation type="journal article" date="2011" name="PLoS ONE">
        <title>Ralstonia syzygii, the Blood Disease Bacterium and some Asian R. solanacearum strains form a single genomic species despite divergent lifestyles.</title>
        <authorList>
            <person name="Remenant B."/>
            <person name="de Cambiaire J.C."/>
            <person name="Cellier G."/>
            <person name="Jacobs J.M."/>
            <person name="Mangenot S."/>
            <person name="Barbe V."/>
            <person name="Lajus A."/>
            <person name="Vallenet D."/>
            <person name="Medigue C."/>
            <person name="Fegan M."/>
            <person name="Allen C."/>
            <person name="Prior P."/>
        </authorList>
    </citation>
    <scope>NUCLEOTIDE SEQUENCE</scope>
    <source>
        <strain evidence="1">R229</strain>
    </source>
</reference>
<reference evidence="1" key="2">
    <citation type="submission" date="2011-04" db="EMBL/GenBank/DDBJ databases">
        <authorList>
            <person name="Genoscope - CEA"/>
        </authorList>
    </citation>
    <scope>NUCLEOTIDE SEQUENCE</scope>
    <source>
        <strain evidence="1">R229</strain>
    </source>
</reference>
<proteinExistence type="predicted"/>
<sequence>MVSSLNTAVTFDAWADTLPYHGLAHQGGGCLGLVDAVPASISTSPG</sequence>
<dbReference type="EMBL" id="FR854078">
    <property type="protein sequence ID" value="CCA82711.1"/>
    <property type="molecule type" value="Genomic_DNA"/>
</dbReference>
<accession>G2ZUJ8</accession>